<dbReference type="InterPro" id="IPR021244">
    <property type="entry name" value="DUF2802"/>
</dbReference>
<gene>
    <name evidence="2" type="ORF">KU39_1026</name>
</gene>
<dbReference type="AlphaFoldDB" id="A0A1L6TAF0"/>
<reference evidence="2 3" key="1">
    <citation type="journal article" date="2014" name="Genome Announc.">
        <title>Comparative Genome Analysis of Two Isolates of the Fish Pathogen Piscirickettsia salmonis from Different Hosts Reveals Major Differences in Virulence-Associated Secretion Systems.</title>
        <authorList>
            <person name="Bohle H."/>
            <person name="Henriquez P."/>
            <person name="Grothusen H."/>
            <person name="Navas E."/>
            <person name="Sandoval A."/>
            <person name="Bustamante F."/>
            <person name="Bustos P."/>
            <person name="Mancilla M."/>
        </authorList>
    </citation>
    <scope>NUCLEOTIDE SEQUENCE [LARGE SCALE GENOMIC DNA]</scope>
    <source>
        <strain evidence="3">B1-32597</strain>
    </source>
</reference>
<dbReference type="RefSeq" id="WP_017375749.1">
    <property type="nucleotide sequence ID" value="NZ_CP012508.1"/>
</dbReference>
<name>A0A1L6TAF0_PISSA</name>
<evidence type="ECO:0000313" key="3">
    <source>
        <dbReference type="Proteomes" id="UP000029558"/>
    </source>
</evidence>
<proteinExistence type="predicted"/>
<accession>A0A1L6TAF0</accession>
<feature type="compositionally biased region" description="Basic residues" evidence="1">
    <location>
        <begin position="151"/>
        <end position="161"/>
    </location>
</feature>
<sequence length="161" mass="18332">MMGLMIQGSFLAVLLLLLGVLCYLWRSIKHYRQQLCELQGHCHVFMSSSIGIGQRLALLERYLGRDLYKELGHDAFPEKEENLYRQAAKLAALGMGKKELAEGFDLTDTEAELLELMSTQSLNSPMASKKMTQPKKAVQKTQSQQHLNHPAIKRYKSHQQD</sequence>
<dbReference type="Pfam" id="PF10975">
    <property type="entry name" value="DUF2802"/>
    <property type="match status" value="1"/>
</dbReference>
<dbReference type="Proteomes" id="UP000029558">
    <property type="component" value="Chromosome"/>
</dbReference>
<protein>
    <submittedName>
        <fullName evidence="2">Uncharacterized protein</fullName>
    </submittedName>
</protein>
<organism evidence="2 3">
    <name type="scientific">Piscirickettsia salmonis</name>
    <dbReference type="NCBI Taxonomy" id="1238"/>
    <lineage>
        <taxon>Bacteria</taxon>
        <taxon>Pseudomonadati</taxon>
        <taxon>Pseudomonadota</taxon>
        <taxon>Gammaproteobacteria</taxon>
        <taxon>Thiotrichales</taxon>
        <taxon>Piscirickettsiaceae</taxon>
        <taxon>Piscirickettsia</taxon>
    </lineage>
</organism>
<evidence type="ECO:0000313" key="2">
    <source>
        <dbReference type="EMBL" id="ALB22209.1"/>
    </source>
</evidence>
<evidence type="ECO:0000256" key="1">
    <source>
        <dbReference type="SAM" id="MobiDB-lite"/>
    </source>
</evidence>
<dbReference type="OrthoDB" id="5616372at2"/>
<feature type="region of interest" description="Disordered" evidence="1">
    <location>
        <begin position="123"/>
        <end position="161"/>
    </location>
</feature>
<dbReference type="EMBL" id="CP012508">
    <property type="protein sequence ID" value="ALB22209.1"/>
    <property type="molecule type" value="Genomic_DNA"/>
</dbReference>